<reference evidence="1 2" key="1">
    <citation type="journal article" date="2023" name="Microbiol. Resour. Announc.">
        <title>Complete Genome of 'Candidatus Phytoplasma rubi' RS, a Phytopathogenic Bacterium Associated with Rubus Stunt Disease.</title>
        <authorList>
            <person name="Duckeck D."/>
            <person name="Zubert C."/>
            <person name="Bohm J.W."/>
            <person name="Carminati G."/>
            <person name="Schneider B."/>
            <person name="Kube M."/>
        </authorList>
    </citation>
    <scope>NUCLEOTIDE SEQUENCE [LARGE SCALE GENOMIC DNA]</scope>
    <source>
        <strain evidence="1 2">RS</strain>
    </source>
</reference>
<accession>A0ABY7BU57</accession>
<gene>
    <name evidence="1" type="ORF">RS022_03350</name>
</gene>
<protein>
    <submittedName>
        <fullName evidence="1">Uncharacterized protein</fullName>
    </submittedName>
</protein>
<evidence type="ECO:0000313" key="1">
    <source>
        <dbReference type="EMBL" id="WAN63269.1"/>
    </source>
</evidence>
<name>A0ABY7BU57_9MOLU</name>
<dbReference type="EMBL" id="CP114006">
    <property type="protein sequence ID" value="WAN63269.1"/>
    <property type="molecule type" value="Genomic_DNA"/>
</dbReference>
<dbReference type="Proteomes" id="UP001164727">
    <property type="component" value="Chromosome"/>
</dbReference>
<organism evidence="1 2">
    <name type="scientific">Candidatus Phytoplasma rubi</name>
    <dbReference type="NCBI Taxonomy" id="399025"/>
    <lineage>
        <taxon>Bacteria</taxon>
        <taxon>Bacillati</taxon>
        <taxon>Mycoplasmatota</taxon>
        <taxon>Mollicutes</taxon>
        <taxon>Acholeplasmatales</taxon>
        <taxon>Acholeplasmataceae</taxon>
        <taxon>Candidatus Phytoplasma</taxon>
        <taxon>16SrV (Elm yellows group)</taxon>
    </lineage>
</organism>
<evidence type="ECO:0000313" key="2">
    <source>
        <dbReference type="Proteomes" id="UP001164727"/>
    </source>
</evidence>
<dbReference type="RefSeq" id="WP_268850104.1">
    <property type="nucleotide sequence ID" value="NZ_CP114006.1"/>
</dbReference>
<sequence>MISKKELEQYYPNLSLTEDDEKLRIYKFTLDKTVRVCGILDCIQYFFYILVCDLAHKINDKK</sequence>
<proteinExistence type="predicted"/>
<keyword evidence="2" id="KW-1185">Reference proteome</keyword>